<dbReference type="PANTHER" id="PTHR35741:SF1">
    <property type="entry name" value="FACTOR CWC22-LIKE PROTEIN, PUTATIVE (DUF3245)-RELATED"/>
    <property type="match status" value="1"/>
</dbReference>
<dbReference type="Pfam" id="PF11595">
    <property type="entry name" value="DUF3245"/>
    <property type="match status" value="1"/>
</dbReference>
<organism evidence="2 3">
    <name type="scientific">Punica granatum</name>
    <name type="common">Pomegranate</name>
    <dbReference type="NCBI Taxonomy" id="22663"/>
    <lineage>
        <taxon>Eukaryota</taxon>
        <taxon>Viridiplantae</taxon>
        <taxon>Streptophyta</taxon>
        <taxon>Embryophyta</taxon>
        <taxon>Tracheophyta</taxon>
        <taxon>Spermatophyta</taxon>
        <taxon>Magnoliopsida</taxon>
        <taxon>eudicotyledons</taxon>
        <taxon>Gunneridae</taxon>
        <taxon>Pentapetalae</taxon>
        <taxon>rosids</taxon>
        <taxon>malvids</taxon>
        <taxon>Myrtales</taxon>
        <taxon>Lythraceae</taxon>
        <taxon>Punica</taxon>
    </lineage>
</organism>
<dbReference type="EMBL" id="PGOL01002722">
    <property type="protein sequence ID" value="PKI45448.1"/>
    <property type="molecule type" value="Genomic_DNA"/>
</dbReference>
<accession>A0A2I0IN62</accession>
<protein>
    <submittedName>
        <fullName evidence="2">Uncharacterized protein</fullName>
    </submittedName>
</protein>
<dbReference type="InterPro" id="IPR021641">
    <property type="entry name" value="DUF3245"/>
</dbReference>
<reference evidence="2 3" key="1">
    <citation type="submission" date="2017-11" db="EMBL/GenBank/DDBJ databases">
        <title>De-novo sequencing of pomegranate (Punica granatum L.) genome.</title>
        <authorList>
            <person name="Akparov Z."/>
            <person name="Amiraslanov A."/>
            <person name="Hajiyeva S."/>
            <person name="Abbasov M."/>
            <person name="Kaur K."/>
            <person name="Hamwieh A."/>
            <person name="Solovyev V."/>
            <person name="Salamov A."/>
            <person name="Braich B."/>
            <person name="Kosarev P."/>
            <person name="Mahmoud A."/>
            <person name="Hajiyev E."/>
            <person name="Babayeva S."/>
            <person name="Izzatullayeva V."/>
            <person name="Mammadov A."/>
            <person name="Mammadov A."/>
            <person name="Sharifova S."/>
            <person name="Ojaghi J."/>
            <person name="Eynullazada K."/>
            <person name="Bayramov B."/>
            <person name="Abdulazimova A."/>
            <person name="Shahmuradov I."/>
        </authorList>
    </citation>
    <scope>NUCLEOTIDE SEQUENCE [LARGE SCALE GENOMIC DNA]</scope>
    <source>
        <strain evidence="3">cv. AG2017</strain>
        <tissue evidence="2">Leaf</tissue>
    </source>
</reference>
<evidence type="ECO:0000313" key="2">
    <source>
        <dbReference type="EMBL" id="PKI45448.1"/>
    </source>
</evidence>
<feature type="compositionally biased region" description="Polar residues" evidence="1">
    <location>
        <begin position="221"/>
        <end position="231"/>
    </location>
</feature>
<comment type="caution">
    <text evidence="2">The sequence shown here is derived from an EMBL/GenBank/DDBJ whole genome shotgun (WGS) entry which is preliminary data.</text>
</comment>
<proteinExistence type="predicted"/>
<evidence type="ECO:0000313" key="3">
    <source>
        <dbReference type="Proteomes" id="UP000233551"/>
    </source>
</evidence>
<gene>
    <name evidence="2" type="ORF">CRG98_034253</name>
</gene>
<evidence type="ECO:0000256" key="1">
    <source>
        <dbReference type="SAM" id="MobiDB-lite"/>
    </source>
</evidence>
<sequence>MVRISGAEFLSCPCFATDVGPATRSSENNGQGQNRQMGKPAPVGYMNNVKACRARILVLLRYCPYVAIPRAETTGQTDRGKVGISKWIPGKLLPELIDCLHCVIGFLRCASRHLFDEIPERIKAGEGHAMTAETAKKSGPPQIVTSDKAFRLAEQWVNNMSKAADDEPVEAETESRPLRLGLGAKVSRQTKPGRFSDPIARKLFSNLQAGKRKAAKENEESSIVASNTVNDGDSEDDLESRTSVFVKKRVAPPPGGSSPAQKKRK</sequence>
<dbReference type="AlphaFoldDB" id="A0A2I0IN62"/>
<feature type="region of interest" description="Disordered" evidence="1">
    <location>
        <begin position="161"/>
        <end position="182"/>
    </location>
</feature>
<keyword evidence="3" id="KW-1185">Reference proteome</keyword>
<dbReference type="Proteomes" id="UP000233551">
    <property type="component" value="Unassembled WGS sequence"/>
</dbReference>
<dbReference type="STRING" id="22663.A0A2I0IN62"/>
<feature type="region of interest" description="Disordered" evidence="1">
    <location>
        <begin position="211"/>
        <end position="265"/>
    </location>
</feature>
<name>A0A2I0IN62_PUNGR</name>
<dbReference type="PANTHER" id="PTHR35741">
    <property type="entry name" value="FACTOR CWC22-LIKE PROTEIN, PUTATIVE (DUF3245)-RELATED"/>
    <property type="match status" value="1"/>
</dbReference>